<feature type="compositionally biased region" description="Basic and acidic residues" evidence="1">
    <location>
        <begin position="28"/>
        <end position="37"/>
    </location>
</feature>
<evidence type="ECO:0000256" key="1">
    <source>
        <dbReference type="SAM" id="MobiDB-lite"/>
    </source>
</evidence>
<comment type="caution">
    <text evidence="2">The sequence shown here is derived from an EMBL/GenBank/DDBJ whole genome shotgun (WGS) entry which is preliminary data.</text>
</comment>
<evidence type="ECO:0000313" key="2">
    <source>
        <dbReference type="EMBL" id="KAF6820756.1"/>
    </source>
</evidence>
<sequence length="144" mass="15956">MRLSTREKGRWDAIHPHSWGQARRCGLETRPKTREAAAGKAQSRPAARPLRGKSLKQWAANQNAVPLLRQEPLSLFQPLVSDAAAARTSVPVAQRTPTTSPVPRTKDRGVCGMRQKGEFDAPGMLKKPAKLRRSFLPAARTMIR</sequence>
<dbReference type="AlphaFoldDB" id="A0A8H6N609"/>
<dbReference type="EMBL" id="WIGN01000004">
    <property type="protein sequence ID" value="KAF6820756.1"/>
    <property type="molecule type" value="Genomic_DNA"/>
</dbReference>
<proteinExistence type="predicted"/>
<feature type="region of interest" description="Disordered" evidence="1">
    <location>
        <begin position="28"/>
        <end position="53"/>
    </location>
</feature>
<organism evidence="2 3">
    <name type="scientific">Colletotrichum sojae</name>
    <dbReference type="NCBI Taxonomy" id="2175907"/>
    <lineage>
        <taxon>Eukaryota</taxon>
        <taxon>Fungi</taxon>
        <taxon>Dikarya</taxon>
        <taxon>Ascomycota</taxon>
        <taxon>Pezizomycotina</taxon>
        <taxon>Sordariomycetes</taxon>
        <taxon>Hypocreomycetidae</taxon>
        <taxon>Glomerellales</taxon>
        <taxon>Glomerellaceae</taxon>
        <taxon>Colletotrichum</taxon>
        <taxon>Colletotrichum orchidearum species complex</taxon>
    </lineage>
</organism>
<dbReference type="Proteomes" id="UP000652219">
    <property type="component" value="Unassembled WGS sequence"/>
</dbReference>
<accession>A0A8H6N609</accession>
<evidence type="ECO:0000313" key="3">
    <source>
        <dbReference type="Proteomes" id="UP000652219"/>
    </source>
</evidence>
<name>A0A8H6N609_9PEZI</name>
<keyword evidence="3" id="KW-1185">Reference proteome</keyword>
<gene>
    <name evidence="2" type="ORF">CSOJ01_00600</name>
</gene>
<feature type="region of interest" description="Disordered" evidence="1">
    <location>
        <begin position="86"/>
        <end position="110"/>
    </location>
</feature>
<protein>
    <submittedName>
        <fullName evidence="2">Uncharacterized protein</fullName>
    </submittedName>
</protein>
<reference evidence="2 3" key="1">
    <citation type="journal article" date="2020" name="Phytopathology">
        <title>Genome Sequence Resources of Colletotrichum truncatum, C. plurivorum, C. musicola, and C. sojae: Four Species Pathogenic to Soybean (Glycine max).</title>
        <authorList>
            <person name="Rogerio F."/>
            <person name="Boufleur T.R."/>
            <person name="Ciampi-Guillardi M."/>
            <person name="Sukno S.A."/>
            <person name="Thon M.R."/>
            <person name="Massola Junior N.S."/>
            <person name="Baroncelli R."/>
        </authorList>
    </citation>
    <scope>NUCLEOTIDE SEQUENCE [LARGE SCALE GENOMIC DNA]</scope>
    <source>
        <strain evidence="2 3">LFN0009</strain>
    </source>
</reference>